<dbReference type="GO" id="GO:0005975">
    <property type="term" value="P:carbohydrate metabolic process"/>
    <property type="evidence" value="ECO:0007669"/>
    <property type="project" value="InterPro"/>
</dbReference>
<organism evidence="1 2">
    <name type="scientific">Bacteroides ovatus</name>
    <dbReference type="NCBI Taxonomy" id="28116"/>
    <lineage>
        <taxon>Bacteria</taxon>
        <taxon>Pseudomonadati</taxon>
        <taxon>Bacteroidota</taxon>
        <taxon>Bacteroidia</taxon>
        <taxon>Bacteroidales</taxon>
        <taxon>Bacteroidaceae</taxon>
        <taxon>Bacteroides</taxon>
    </lineage>
</organism>
<dbReference type="EMBL" id="VWLB01000006">
    <property type="protein sequence ID" value="KAA3930249.1"/>
    <property type="molecule type" value="Genomic_DNA"/>
</dbReference>
<dbReference type="SUPFAM" id="SSF48208">
    <property type="entry name" value="Six-hairpin glycosidases"/>
    <property type="match status" value="1"/>
</dbReference>
<sequence length="1080" mass="122125">MNKSCLIGFLMCSAFSLVVQAATDGAHITKTISQIERKKGIKRTIQYRPDGNDFVCVNGKNRYTRALYGGITDFRIETSDRPVFATYKPKDSKHICFRLQCGNQSIALDSLKFCEARYRAGRRTYRLTDPLLGKGELNISVLAFPDAEGGIWRFTMKDMPEGALLHCYISEIRAKNLSRNGDMGADRADSFDAPQLPKEQKHYKLSLDGTTAYIVVEDQELRLPALVEGTSLYDKSEKWRSEIESSLQISTPDPYFNPLGGALAAAADGIWDGKIWLHGAIGWRSQLNGWRAAYIGDFIGWHDRARTHFDSYAASQVTDVPATIPHPTQDTALHLARSVKKWGTPHYSNGYICRTPYRKDQMHHYDMNLCYIDELLWHFNWTGDLDYVRKMWLVLTSHLAWEKLNYDPDNDGLYDAYCCIWASDALYYNSGAVTHSSAYNYRANKLAAMLAEKIGEDATPYEKEADKILKAMNERLWIKDKGHWAEFQDFMGHKRLHESAGLWTIYHAIDSETADPFQAYQATRYVDTSIPHIPVFADGLDRDYETLSTTNWMPYVWSVNNVAFAEVMHTALAFFQAGRGDDGFNLLKGSILDGMYLGKSPGNFGQISLYDAVRRETYRDFADQIGITSRTLIQGLYGVSPDALNGKLVIRPGFPMAWDKASMSMADLAYEFLRKGDMDIYNVTQRFKEPLALTLQVNAVKDKIRLVKVNGKAVKWKTEEAANGYPLIVVSVPAVTKAEIEIQWEGNVLQQIANDEIVTTLEGQVDLNAPQGISFLKVYDPQNVLVTKKVNTTKLSSKVNKDKKGHHTFFVYTRQGNMEWWQPVNVYVNVPQVVYNGFENIETGKCRVVNMDKQFNSSVADIFKNEYLSPRSPYTTLQLPTQGIGEWCHPLLTAEIDDSGLRSLVKDNMYKTSLGIPFRVMKEGNNIAYTSLWDNYPDMVKVPLSGKASHAYLLLVGSTNHMQCRIANGIVRVYYTDGTSEVLELVNPDNWCPIEQDFYLDDFAFDAPRPRPYRFHLKTGIVSRDLGKALKLRGSADRRFEGGAGVMLDIPLDKNKTLKELTLETVANDVVIGLMSVTLQ</sequence>
<proteinExistence type="predicted"/>
<reference evidence="1 2" key="1">
    <citation type="journal article" date="2019" name="Nat. Med.">
        <title>A library of human gut bacterial isolates paired with longitudinal multiomics data enables mechanistic microbiome research.</title>
        <authorList>
            <person name="Poyet M."/>
            <person name="Groussin M."/>
            <person name="Gibbons S.M."/>
            <person name="Avila-Pacheco J."/>
            <person name="Jiang X."/>
            <person name="Kearney S.M."/>
            <person name="Perrotta A.R."/>
            <person name="Berdy B."/>
            <person name="Zhao S."/>
            <person name="Lieberman T.D."/>
            <person name="Swanson P.K."/>
            <person name="Smith M."/>
            <person name="Roesemann S."/>
            <person name="Alexander J.E."/>
            <person name="Rich S.A."/>
            <person name="Livny J."/>
            <person name="Vlamakis H."/>
            <person name="Clish C."/>
            <person name="Bullock K."/>
            <person name="Deik A."/>
            <person name="Scott J."/>
            <person name="Pierce K.A."/>
            <person name="Xavier R.J."/>
            <person name="Alm E.J."/>
        </authorList>
    </citation>
    <scope>NUCLEOTIDE SEQUENCE [LARGE SCALE GENOMIC DNA]</scope>
    <source>
        <strain evidence="1 2">BIOML-A160</strain>
    </source>
</reference>
<dbReference type="Proteomes" id="UP000365824">
    <property type="component" value="Unassembled WGS sequence"/>
</dbReference>
<dbReference type="AlphaFoldDB" id="A0A139L694"/>
<accession>A0A139L694</accession>
<dbReference type="InterPro" id="IPR008928">
    <property type="entry name" value="6-hairpin_glycosidase_sf"/>
</dbReference>
<dbReference type="Gene3D" id="1.50.10.10">
    <property type="match status" value="1"/>
</dbReference>
<evidence type="ECO:0000313" key="2">
    <source>
        <dbReference type="Proteomes" id="UP000365824"/>
    </source>
</evidence>
<dbReference type="Pfam" id="PF14614">
    <property type="entry name" value="DUF4450"/>
    <property type="match status" value="1"/>
</dbReference>
<dbReference type="RefSeq" id="WP_008775435.1">
    <property type="nucleotide sequence ID" value="NZ_CAXTIO010000002.1"/>
</dbReference>
<dbReference type="InterPro" id="IPR028028">
    <property type="entry name" value="DUF4450"/>
</dbReference>
<dbReference type="InterPro" id="IPR012341">
    <property type="entry name" value="6hp_glycosidase-like_sf"/>
</dbReference>
<gene>
    <name evidence="1" type="ORF">F3F25_05460</name>
</gene>
<protein>
    <submittedName>
        <fullName evidence="1">DUF4450 domain-containing protein</fullName>
    </submittedName>
</protein>
<comment type="caution">
    <text evidence="1">The sequence shown here is derived from an EMBL/GenBank/DDBJ whole genome shotgun (WGS) entry which is preliminary data.</text>
</comment>
<name>A0A139L694_BACOV</name>
<evidence type="ECO:0000313" key="1">
    <source>
        <dbReference type="EMBL" id="KAA3930249.1"/>
    </source>
</evidence>